<accession>A0A8S1H673</accession>
<evidence type="ECO:0000256" key="3">
    <source>
        <dbReference type="ARBA" id="ARBA00022801"/>
    </source>
</evidence>
<protein>
    <recommendedName>
        <fullName evidence="4">Carboxylic ester hydrolase</fullName>
        <ecNumber evidence="4">3.1.1.-</ecNumber>
    </recommendedName>
</protein>
<comment type="caution">
    <text evidence="6">The sequence shown here is derived from an EMBL/GenBank/DDBJ whole genome shotgun (WGS) entry which is preliminary data.</text>
</comment>
<evidence type="ECO:0000313" key="7">
    <source>
        <dbReference type="Proteomes" id="UP000835052"/>
    </source>
</evidence>
<keyword evidence="2" id="KW-0719">Serine esterase</keyword>
<proteinExistence type="inferred from homology"/>
<evidence type="ECO:0000256" key="4">
    <source>
        <dbReference type="RuleBase" id="RU361235"/>
    </source>
</evidence>
<dbReference type="Pfam" id="PF00135">
    <property type="entry name" value="COesterase"/>
    <property type="match status" value="1"/>
</dbReference>
<dbReference type="InterPro" id="IPR002018">
    <property type="entry name" value="CarbesteraseB"/>
</dbReference>
<dbReference type="Gene3D" id="3.40.50.1820">
    <property type="entry name" value="alpha/beta hydrolase"/>
    <property type="match status" value="1"/>
</dbReference>
<dbReference type="InterPro" id="IPR043187">
    <property type="entry name" value="CM06B1-like"/>
</dbReference>
<dbReference type="OrthoDB" id="19653at2759"/>
<dbReference type="InterPro" id="IPR029058">
    <property type="entry name" value="AB_hydrolase_fold"/>
</dbReference>
<dbReference type="Proteomes" id="UP000835052">
    <property type="component" value="Unassembled WGS sequence"/>
</dbReference>
<evidence type="ECO:0000256" key="2">
    <source>
        <dbReference type="ARBA" id="ARBA00022487"/>
    </source>
</evidence>
<dbReference type="SUPFAM" id="SSF53474">
    <property type="entry name" value="alpha/beta-Hydrolases"/>
    <property type="match status" value="1"/>
</dbReference>
<feature type="domain" description="Carboxylesterase type B" evidence="5">
    <location>
        <begin position="18"/>
        <end position="540"/>
    </location>
</feature>
<comment type="similarity">
    <text evidence="1 4">Belongs to the type-B carboxylesterase/lipase family.</text>
</comment>
<gene>
    <name evidence="6" type="ORF">CAUJ_LOCUS6602</name>
</gene>
<dbReference type="InterPro" id="IPR019826">
    <property type="entry name" value="Carboxylesterase_B_AS"/>
</dbReference>
<dbReference type="PANTHER" id="PTHR45029">
    <property type="entry name" value="CARBOXYLIC ESTER HYDROLASE-RELATED"/>
    <property type="match status" value="1"/>
</dbReference>
<evidence type="ECO:0000259" key="5">
    <source>
        <dbReference type="Pfam" id="PF00135"/>
    </source>
</evidence>
<dbReference type="EC" id="3.1.1.-" evidence="4"/>
<evidence type="ECO:0000313" key="6">
    <source>
        <dbReference type="EMBL" id="CAD6190683.1"/>
    </source>
</evidence>
<organism evidence="6 7">
    <name type="scientific">Caenorhabditis auriculariae</name>
    <dbReference type="NCBI Taxonomy" id="2777116"/>
    <lineage>
        <taxon>Eukaryota</taxon>
        <taxon>Metazoa</taxon>
        <taxon>Ecdysozoa</taxon>
        <taxon>Nematoda</taxon>
        <taxon>Chromadorea</taxon>
        <taxon>Rhabditida</taxon>
        <taxon>Rhabditina</taxon>
        <taxon>Rhabditomorpha</taxon>
        <taxon>Rhabditoidea</taxon>
        <taxon>Rhabditidae</taxon>
        <taxon>Peloderinae</taxon>
        <taxon>Caenorhabditis</taxon>
    </lineage>
</organism>
<dbReference type="AlphaFoldDB" id="A0A8S1H673"/>
<dbReference type="PROSITE" id="PS00122">
    <property type="entry name" value="CARBOXYLESTERASE_B_1"/>
    <property type="match status" value="1"/>
</dbReference>
<keyword evidence="7" id="KW-1185">Reference proteome</keyword>
<evidence type="ECO:0000256" key="1">
    <source>
        <dbReference type="ARBA" id="ARBA00005964"/>
    </source>
</evidence>
<dbReference type="GO" id="GO:0052689">
    <property type="term" value="F:carboxylic ester hydrolase activity"/>
    <property type="evidence" value="ECO:0007669"/>
    <property type="project" value="UniProtKB-KW"/>
</dbReference>
<dbReference type="EMBL" id="CAJGYM010000017">
    <property type="protein sequence ID" value="CAD6190683.1"/>
    <property type="molecule type" value="Genomic_DNA"/>
</dbReference>
<dbReference type="PANTHER" id="PTHR45029:SF6">
    <property type="entry name" value="CARBOXYLIC ESTER HYDROLASE"/>
    <property type="match status" value="1"/>
</dbReference>
<reference evidence="6" key="1">
    <citation type="submission" date="2020-10" db="EMBL/GenBank/DDBJ databases">
        <authorList>
            <person name="Kikuchi T."/>
        </authorList>
    </citation>
    <scope>NUCLEOTIDE SEQUENCE</scope>
    <source>
        <strain evidence="6">NKZ352</strain>
    </source>
</reference>
<keyword evidence="3 4" id="KW-0378">Hydrolase</keyword>
<name>A0A8S1H673_9PELO</name>
<sequence>MGVHFSSYYSYYSTPATDVLNATCGPVRGLNYQQPDGRSVGGYLGIPYAKPPVGERRFKKPEAHERWETPRDCYQFGPRCPQNDEVVFSLLNAVGKDEANCLTLNVFAPLWKSDEWPNGLPVMVYIHGGGFVVHSSSNYGDSSIARNLCVKDIVVVSINYRLGIFGFFTTGDDVCRGNFGLWDQTLALKWVQEHIASFGGDPKNVTIFGQSAGGASVDLLSLSPHSRDLFQRVIPMAGCAECDFALRTSEQQATISREYSRFIGWTGKDDDSEGLMRWINEQPLHKLELSLRPVRGFESSQTGSLCFVPHIDGDFFPKSIPELRKESPKRSILVGTTEFEGLFFAGLLSLAFIRDNLKKLIKDLYKKCDYGDQAEAVQEKVFNFYMKDIDVNDKTKCLEQMIHFLGDHFINVGVFNYARSMAKMGHDVYFYSFEHFNPNGFGIFKWIMPFVAATHCMEIRYVLGKGVISKFKPDEDDLKMIHIMTNYFTNFAKYGTPNSRSDDLKVWEKHSPENPFRHLRIKLPTAEMVDDYQARRAEFWDEIRAANVVRGQHYSC</sequence>